<dbReference type="InterPro" id="IPR025110">
    <property type="entry name" value="AMP-bd_C"/>
</dbReference>
<organism evidence="5 6">
    <name type="scientific">Actinomadura darangshiensis</name>
    <dbReference type="NCBI Taxonomy" id="705336"/>
    <lineage>
        <taxon>Bacteria</taxon>
        <taxon>Bacillati</taxon>
        <taxon>Actinomycetota</taxon>
        <taxon>Actinomycetes</taxon>
        <taxon>Streptosporangiales</taxon>
        <taxon>Thermomonosporaceae</taxon>
        <taxon>Actinomadura</taxon>
    </lineage>
</organism>
<accession>A0A4R4ZQZ8</accession>
<dbReference type="GO" id="GO:0031956">
    <property type="term" value="F:medium-chain fatty acid-CoA ligase activity"/>
    <property type="evidence" value="ECO:0007669"/>
    <property type="project" value="TreeGrafter"/>
</dbReference>
<dbReference type="PROSITE" id="PS00455">
    <property type="entry name" value="AMP_BINDING"/>
    <property type="match status" value="1"/>
</dbReference>
<sequence length="520" mass="55484">MSELTIPGLLARAAKEFPDAEAVVDGGVRVTYAGLRERVREAAGAFAGAGIEPGDRIAIWAPNGLSWIVTVLGAMGAGATLVPLNTRFKGDEARWPLTKAEVKVLFVEDGFLGIDYPGMLGLDESGAIPGLPALESVVTFNGTARPGVIAWDEFVSKAVSPEEADARAAAVRPDDIADILFTSGTTGKPKGAMCTHEQNVRTYTAWTGRTGVHAGDRYLIANPMFHTFGYKAGVLACLLKGATMVLQRTFDVPETLRLIEQEKVTVLPGPPTIYTSLLDAPGKDDHDLSSLRLAVTGAADVPVTLVRRIKAELFPQVVTAYGLTESSGTVSACSVDDDDETIATTCGRAIADVEISIVDDKGHAVPAGTDGAVLVRGYNVMKGYLGEPEETAKTIRDGWLDTGDRGRLDERGNLTITGRTKEMFVVGGFNVYPAEVEDVLARHDAVAESGVVGIPDARMGEVGRAHVRLRPGREATAEELIAHCRERLANFKVPREVVFVDDLPKTASGKVRRVDLKPRT</sequence>
<dbReference type="NCBIfam" id="NF005801">
    <property type="entry name" value="PRK07656.1"/>
    <property type="match status" value="1"/>
</dbReference>
<dbReference type="InterPro" id="IPR020845">
    <property type="entry name" value="AMP-binding_CS"/>
</dbReference>
<dbReference type="PANTHER" id="PTHR43201">
    <property type="entry name" value="ACYL-COA SYNTHETASE"/>
    <property type="match status" value="1"/>
</dbReference>
<dbReference type="Gene3D" id="3.30.300.30">
    <property type="match status" value="1"/>
</dbReference>
<dbReference type="RefSeq" id="WP_132206259.1">
    <property type="nucleotide sequence ID" value="NZ_SMKY01000524.1"/>
</dbReference>
<evidence type="ECO:0000256" key="1">
    <source>
        <dbReference type="ARBA" id="ARBA00006432"/>
    </source>
</evidence>
<keyword evidence="6" id="KW-1185">Reference proteome</keyword>
<dbReference type="FunFam" id="3.30.300.30:FF:000008">
    <property type="entry name" value="2,3-dihydroxybenzoate-AMP ligase"/>
    <property type="match status" value="1"/>
</dbReference>
<dbReference type="InterPro" id="IPR000873">
    <property type="entry name" value="AMP-dep_synth/lig_dom"/>
</dbReference>
<evidence type="ECO:0000313" key="6">
    <source>
        <dbReference type="Proteomes" id="UP000295578"/>
    </source>
</evidence>
<feature type="domain" description="AMP-binding enzyme C-terminal" evidence="4">
    <location>
        <begin position="435"/>
        <end position="510"/>
    </location>
</feature>
<keyword evidence="2 5" id="KW-0436">Ligase</keyword>
<protein>
    <submittedName>
        <fullName evidence="5">Fatty acid--CoA ligase family protein</fullName>
    </submittedName>
</protein>
<dbReference type="PANTHER" id="PTHR43201:SF5">
    <property type="entry name" value="MEDIUM-CHAIN ACYL-COA LIGASE ACSF2, MITOCHONDRIAL"/>
    <property type="match status" value="1"/>
</dbReference>
<dbReference type="GO" id="GO:0006631">
    <property type="term" value="P:fatty acid metabolic process"/>
    <property type="evidence" value="ECO:0007669"/>
    <property type="project" value="TreeGrafter"/>
</dbReference>
<comment type="caution">
    <text evidence="5">The sequence shown here is derived from an EMBL/GenBank/DDBJ whole genome shotgun (WGS) entry which is preliminary data.</text>
</comment>
<dbReference type="Proteomes" id="UP000295578">
    <property type="component" value="Unassembled WGS sequence"/>
</dbReference>
<comment type="similarity">
    <text evidence="1">Belongs to the ATP-dependent AMP-binding enzyme family.</text>
</comment>
<dbReference type="SUPFAM" id="SSF56801">
    <property type="entry name" value="Acetyl-CoA synthetase-like"/>
    <property type="match status" value="1"/>
</dbReference>
<dbReference type="Pfam" id="PF13193">
    <property type="entry name" value="AMP-binding_C"/>
    <property type="match status" value="1"/>
</dbReference>
<evidence type="ECO:0000313" key="5">
    <source>
        <dbReference type="EMBL" id="TDD60329.1"/>
    </source>
</evidence>
<feature type="domain" description="AMP-dependent synthetase/ligase" evidence="3">
    <location>
        <begin position="11"/>
        <end position="385"/>
    </location>
</feature>
<dbReference type="EMBL" id="SMKY01000524">
    <property type="protein sequence ID" value="TDD60329.1"/>
    <property type="molecule type" value="Genomic_DNA"/>
</dbReference>
<dbReference type="OrthoDB" id="4363623at2"/>
<proteinExistence type="inferred from homology"/>
<reference evidence="5 6" key="1">
    <citation type="submission" date="2019-03" db="EMBL/GenBank/DDBJ databases">
        <title>Draft genome sequences of novel Actinobacteria.</title>
        <authorList>
            <person name="Sahin N."/>
            <person name="Ay H."/>
            <person name="Saygin H."/>
        </authorList>
    </citation>
    <scope>NUCLEOTIDE SEQUENCE [LARGE SCALE GENOMIC DNA]</scope>
    <source>
        <strain evidence="5 6">DSM 45941</strain>
    </source>
</reference>
<dbReference type="Gene3D" id="3.40.50.12780">
    <property type="entry name" value="N-terminal domain of ligase-like"/>
    <property type="match status" value="1"/>
</dbReference>
<dbReference type="InterPro" id="IPR045851">
    <property type="entry name" value="AMP-bd_C_sf"/>
</dbReference>
<dbReference type="Pfam" id="PF00501">
    <property type="entry name" value="AMP-binding"/>
    <property type="match status" value="1"/>
</dbReference>
<name>A0A4R4ZQZ8_9ACTN</name>
<evidence type="ECO:0000259" key="3">
    <source>
        <dbReference type="Pfam" id="PF00501"/>
    </source>
</evidence>
<evidence type="ECO:0000259" key="4">
    <source>
        <dbReference type="Pfam" id="PF13193"/>
    </source>
</evidence>
<dbReference type="InterPro" id="IPR042099">
    <property type="entry name" value="ANL_N_sf"/>
</dbReference>
<dbReference type="AlphaFoldDB" id="A0A4R4ZQZ8"/>
<gene>
    <name evidence="5" type="ORF">E1293_45825</name>
</gene>
<evidence type="ECO:0000256" key="2">
    <source>
        <dbReference type="ARBA" id="ARBA00022598"/>
    </source>
</evidence>